<keyword evidence="8" id="KW-1133">Transmembrane helix</keyword>
<evidence type="ECO:0000256" key="7">
    <source>
        <dbReference type="ARBA" id="ARBA00023180"/>
    </source>
</evidence>
<dbReference type="SMART" id="SM00409">
    <property type="entry name" value="IG"/>
    <property type="match status" value="2"/>
</dbReference>
<dbReference type="PANTHER" id="PTHR19433:SF133">
    <property type="entry name" value="IMMUNE-TYPE RECEPTOR 5 PRECURSOR-RELATED"/>
    <property type="match status" value="1"/>
</dbReference>
<evidence type="ECO:0000256" key="6">
    <source>
        <dbReference type="ARBA" id="ARBA00023157"/>
    </source>
</evidence>
<dbReference type="InterPro" id="IPR003599">
    <property type="entry name" value="Ig_sub"/>
</dbReference>
<evidence type="ECO:0000256" key="4">
    <source>
        <dbReference type="ARBA" id="ARBA00022859"/>
    </source>
</evidence>
<evidence type="ECO:0000313" key="10">
    <source>
        <dbReference type="Ensembl" id="ENSNMLP00000025803.1"/>
    </source>
</evidence>
<dbReference type="InterPro" id="IPR052051">
    <property type="entry name" value="TCR_complex_component"/>
</dbReference>
<keyword evidence="6" id="KW-1015">Disulfide bond</keyword>
<dbReference type="InterPro" id="IPR007110">
    <property type="entry name" value="Ig-like_dom"/>
</dbReference>
<keyword evidence="2" id="KW-1003">Cell membrane</keyword>
<dbReference type="InterPro" id="IPR036179">
    <property type="entry name" value="Ig-like_dom_sf"/>
</dbReference>
<sequence>MLSYSWIRCACIPEFETKTYYVGERIILKCPRQYELTEPSTLHWIRFLSGNLPEFLGATYAFDYEGVNKTPHFTTKQDKGTFDLIIDDAKPSDTGFYYCVKTKQLEMEFTTATFLQINALSVESPDLSGTVDSGDSVDLQCWVQTENAQCFKEHMVLWFRSGLDQSSPGLVYAQRNSSGQCDRGAEDQGPHKCFYTFSKSMSPSDAGTYRCAVAACGQILFGNKTKEKSISEKAVLTVLSVALTMSLIVIIILICYINKRSCVCFYGERQNVQTLALNGNLKRFCFSWTKSKRRNDQR</sequence>
<feature type="transmembrane region" description="Helical" evidence="8">
    <location>
        <begin position="234"/>
        <end position="254"/>
    </location>
</feature>
<reference evidence="10" key="2">
    <citation type="submission" date="2025-09" db="UniProtKB">
        <authorList>
            <consortium name="Ensembl"/>
        </authorList>
    </citation>
    <scope>IDENTIFICATION</scope>
</reference>
<dbReference type="GO" id="GO:0002376">
    <property type="term" value="P:immune system process"/>
    <property type="evidence" value="ECO:0007669"/>
    <property type="project" value="UniProtKB-KW"/>
</dbReference>
<feature type="domain" description="Ig-like" evidence="9">
    <location>
        <begin position="131"/>
        <end position="231"/>
    </location>
</feature>
<evidence type="ECO:0000256" key="3">
    <source>
        <dbReference type="ARBA" id="ARBA00022729"/>
    </source>
</evidence>
<dbReference type="SUPFAM" id="SSF48726">
    <property type="entry name" value="Immunoglobulin"/>
    <property type="match status" value="2"/>
</dbReference>
<proteinExistence type="predicted"/>
<dbReference type="PANTHER" id="PTHR19433">
    <property type="entry name" value="T-CELL RECEPTOR ALPHA CHAIN V REGION-RELATED"/>
    <property type="match status" value="1"/>
</dbReference>
<accession>A0A8C6TSJ0</accession>
<dbReference type="GO" id="GO:0005886">
    <property type="term" value="C:plasma membrane"/>
    <property type="evidence" value="ECO:0007669"/>
    <property type="project" value="UniProtKB-SubCell"/>
</dbReference>
<evidence type="ECO:0000313" key="11">
    <source>
        <dbReference type="Proteomes" id="UP000694523"/>
    </source>
</evidence>
<keyword evidence="3" id="KW-0732">Signal</keyword>
<evidence type="ECO:0000256" key="1">
    <source>
        <dbReference type="ARBA" id="ARBA00004236"/>
    </source>
</evidence>
<keyword evidence="11" id="KW-1185">Reference proteome</keyword>
<dbReference type="Ensembl" id="ENSNMLT00000028838.1">
    <property type="protein sequence ID" value="ENSNMLP00000025803.1"/>
    <property type="gene ID" value="ENSNMLG00000016459.1"/>
</dbReference>
<dbReference type="PROSITE" id="PS50835">
    <property type="entry name" value="IG_LIKE"/>
    <property type="match status" value="2"/>
</dbReference>
<dbReference type="Pfam" id="PF07686">
    <property type="entry name" value="V-set"/>
    <property type="match status" value="1"/>
</dbReference>
<keyword evidence="7" id="KW-0325">Glycoprotein</keyword>
<evidence type="ECO:0000256" key="5">
    <source>
        <dbReference type="ARBA" id="ARBA00023136"/>
    </source>
</evidence>
<evidence type="ECO:0000256" key="8">
    <source>
        <dbReference type="SAM" id="Phobius"/>
    </source>
</evidence>
<organism evidence="10 11">
    <name type="scientific">Neogobius melanostomus</name>
    <name type="common">round goby</name>
    <dbReference type="NCBI Taxonomy" id="47308"/>
    <lineage>
        <taxon>Eukaryota</taxon>
        <taxon>Metazoa</taxon>
        <taxon>Chordata</taxon>
        <taxon>Craniata</taxon>
        <taxon>Vertebrata</taxon>
        <taxon>Euteleostomi</taxon>
        <taxon>Actinopterygii</taxon>
        <taxon>Neopterygii</taxon>
        <taxon>Teleostei</taxon>
        <taxon>Neoteleostei</taxon>
        <taxon>Acanthomorphata</taxon>
        <taxon>Gobiaria</taxon>
        <taxon>Gobiiformes</taxon>
        <taxon>Gobioidei</taxon>
        <taxon>Gobiidae</taxon>
        <taxon>Benthophilinae</taxon>
        <taxon>Neogobiini</taxon>
        <taxon>Neogobius</taxon>
    </lineage>
</organism>
<keyword evidence="5 8" id="KW-0472">Membrane</keyword>
<name>A0A8C6TSJ0_9GOBI</name>
<dbReference type="Gene3D" id="2.60.40.10">
    <property type="entry name" value="Immunoglobulins"/>
    <property type="match status" value="2"/>
</dbReference>
<dbReference type="Proteomes" id="UP000694523">
    <property type="component" value="Unplaced"/>
</dbReference>
<feature type="domain" description="Ig-like" evidence="9">
    <location>
        <begin position="13"/>
        <end position="110"/>
    </location>
</feature>
<dbReference type="AlphaFoldDB" id="A0A8C6TSJ0"/>
<protein>
    <recommendedName>
        <fullName evidence="9">Ig-like domain-containing protein</fullName>
    </recommendedName>
</protein>
<comment type="subcellular location">
    <subcellularLocation>
        <location evidence="1">Cell membrane</location>
    </subcellularLocation>
</comment>
<keyword evidence="8" id="KW-0812">Transmembrane</keyword>
<reference evidence="10" key="1">
    <citation type="submission" date="2025-08" db="UniProtKB">
        <authorList>
            <consortium name="Ensembl"/>
        </authorList>
    </citation>
    <scope>IDENTIFICATION</scope>
</reference>
<evidence type="ECO:0000259" key="9">
    <source>
        <dbReference type="PROSITE" id="PS50835"/>
    </source>
</evidence>
<dbReference type="InterPro" id="IPR013783">
    <property type="entry name" value="Ig-like_fold"/>
</dbReference>
<dbReference type="InterPro" id="IPR013106">
    <property type="entry name" value="Ig_V-set"/>
</dbReference>
<evidence type="ECO:0000256" key="2">
    <source>
        <dbReference type="ARBA" id="ARBA00022475"/>
    </source>
</evidence>
<keyword evidence="4" id="KW-0391">Immunity</keyword>
<dbReference type="GO" id="GO:0009617">
    <property type="term" value="P:response to bacterium"/>
    <property type="evidence" value="ECO:0007669"/>
    <property type="project" value="TreeGrafter"/>
</dbReference>